<gene>
    <name evidence="1" type="ORF">DEJ46_22725</name>
</gene>
<dbReference type="RefSeq" id="WP_150269133.1">
    <property type="nucleotide sequence ID" value="NZ_CP029194.1"/>
</dbReference>
<reference evidence="1 2" key="1">
    <citation type="submission" date="2018-05" db="EMBL/GenBank/DDBJ databases">
        <title>Streptomyces venezuelae.</title>
        <authorList>
            <person name="Kim W."/>
            <person name="Lee N."/>
            <person name="Cho B.-K."/>
        </authorList>
    </citation>
    <scope>NUCLEOTIDE SEQUENCE [LARGE SCALE GENOMIC DNA]</scope>
    <source>
        <strain evidence="1 2">ATCC 15068</strain>
    </source>
</reference>
<evidence type="ECO:0000313" key="2">
    <source>
        <dbReference type="Proteomes" id="UP000324106"/>
    </source>
</evidence>
<dbReference type="SUPFAM" id="SSF50969">
    <property type="entry name" value="YVTN repeat-like/Quinoprotein amine dehydrogenase"/>
    <property type="match status" value="1"/>
</dbReference>
<accession>A0A5P2ATF4</accession>
<dbReference type="AlphaFoldDB" id="A0A5P2ATF4"/>
<name>A0A5P2ATF4_STRVZ</name>
<proteinExistence type="predicted"/>
<evidence type="ECO:0000313" key="1">
    <source>
        <dbReference type="EMBL" id="QES21572.1"/>
    </source>
</evidence>
<sequence>MVLAAALGAAGCSEGDEGPPRGIVVNLGGRIAVLDKIDSQPDIVVERPEGTERLDVYKLTAPRQLETGHIIGISDGSVVAIEPAKPEQQVLLGPATSWFPTADGKKIWAVSEEPADTACAGQQTSASVQSRFTVTEYETSGRPSQRTHTLQCGLRPLAETDQGIVAAQTTTEDDTSRARTNLVLLGSDTTTVRQSLAQDAVLLAVGGHRLIWKQNDCDGAECMKVYDAQEKDTANAPQCAQGETVGRGSLDATGRWYASTIRSDGGYRLAVLDLDEDSCKDLGTNAALAGNQDLDGPLSGTWSKANLLVLDSATGALTSFNAASGKEVRRPKNLDVTDDGQVWGARAD</sequence>
<dbReference type="InterPro" id="IPR011044">
    <property type="entry name" value="Quino_amine_DH_bsu"/>
</dbReference>
<dbReference type="EMBL" id="CP029194">
    <property type="protein sequence ID" value="QES21572.1"/>
    <property type="molecule type" value="Genomic_DNA"/>
</dbReference>
<dbReference type="Proteomes" id="UP000324106">
    <property type="component" value="Chromosome"/>
</dbReference>
<protein>
    <submittedName>
        <fullName evidence="1">Uncharacterized protein</fullName>
    </submittedName>
</protein>
<dbReference type="OrthoDB" id="4056786at2"/>
<organism evidence="1 2">
    <name type="scientific">Streptomyces venezuelae</name>
    <dbReference type="NCBI Taxonomy" id="54571"/>
    <lineage>
        <taxon>Bacteria</taxon>
        <taxon>Bacillati</taxon>
        <taxon>Actinomycetota</taxon>
        <taxon>Actinomycetes</taxon>
        <taxon>Kitasatosporales</taxon>
        <taxon>Streptomycetaceae</taxon>
        <taxon>Streptomyces</taxon>
    </lineage>
</organism>